<proteinExistence type="predicted"/>
<name>A0ABY1R7X1_9MICO</name>
<dbReference type="Proteomes" id="UP000194464">
    <property type="component" value="Unassembled WGS sequence"/>
</dbReference>
<keyword evidence="2" id="KW-1185">Reference proteome</keyword>
<dbReference type="EMBL" id="FXWJ01000001">
    <property type="protein sequence ID" value="SMQ58061.1"/>
    <property type="molecule type" value="Genomic_DNA"/>
</dbReference>
<accession>A0ABY1R7X1</accession>
<evidence type="ECO:0000313" key="2">
    <source>
        <dbReference type="Proteomes" id="UP000194464"/>
    </source>
</evidence>
<comment type="caution">
    <text evidence="1">The sequence shown here is derived from an EMBL/GenBank/DDBJ whole genome shotgun (WGS) entry which is preliminary data.</text>
</comment>
<reference evidence="1 2" key="1">
    <citation type="submission" date="2017-04" db="EMBL/GenBank/DDBJ databases">
        <authorList>
            <person name="Varghese N."/>
            <person name="Submissions S."/>
        </authorList>
    </citation>
    <scope>NUCLEOTIDE SEQUENCE [LARGE SCALE GENOMIC DNA]</scope>
    <source>
        <strain evidence="1 2">VKM Ac-1784</strain>
    </source>
</reference>
<gene>
    <name evidence="1" type="ORF">SAMN06295909_0097</name>
</gene>
<protein>
    <submittedName>
        <fullName evidence="1">Uncharacterized protein</fullName>
    </submittedName>
</protein>
<evidence type="ECO:0000313" key="1">
    <source>
        <dbReference type="EMBL" id="SMQ58061.1"/>
    </source>
</evidence>
<organism evidence="1 2">
    <name type="scientific">Plantibacter elymi</name>
    <name type="common">nom. nud.</name>
    <dbReference type="NCBI Taxonomy" id="199708"/>
    <lineage>
        <taxon>Bacteria</taxon>
        <taxon>Bacillati</taxon>
        <taxon>Actinomycetota</taxon>
        <taxon>Actinomycetes</taxon>
        <taxon>Micrococcales</taxon>
        <taxon>Microbacteriaceae</taxon>
        <taxon>Plantibacter</taxon>
    </lineage>
</organism>
<dbReference type="RefSeq" id="WP_133059894.1">
    <property type="nucleotide sequence ID" value="NZ_FXWJ01000001.1"/>
</dbReference>
<sequence length="320" mass="35402">MTAQLQTALDSYAKAFVLAHGEWYPVTWTPGVSVDLDWPGPEVTDLNVNLLHTMLRDGIYTHRTLPARSECPPAAWLERSTLSRRRVDKPSWTLTGSSCSRLLHSTNTSLATHRCGDEHSPTAFDLPLAATLTAACSAAERRHDGHRTRVGTWRAVPPETVAFLIESGAFTEESWARAVASVARGDLSDRERKTAQRALEATITPAMARTRLGVDAAEVERLRGTGNLYAFRSEERCRYPYWQFTEGRQQPLLPHLAILIASIPASMHPATVLASWKLRSEAVRSMASGRHPANGSAAAATRRSCRAEPRRACLGRWDRL</sequence>